<evidence type="ECO:0000313" key="2">
    <source>
        <dbReference type="EMBL" id="KKL98798.1"/>
    </source>
</evidence>
<feature type="transmembrane region" description="Helical" evidence="1">
    <location>
        <begin position="54"/>
        <end position="75"/>
    </location>
</feature>
<name>A0A0F9GJ66_9ZZZZ</name>
<keyword evidence="1" id="KW-1133">Transmembrane helix</keyword>
<evidence type="ECO:0000256" key="1">
    <source>
        <dbReference type="SAM" id="Phobius"/>
    </source>
</evidence>
<dbReference type="AlphaFoldDB" id="A0A0F9GJ66"/>
<keyword evidence="1" id="KW-0812">Transmembrane</keyword>
<comment type="caution">
    <text evidence="2">The sequence shown here is derived from an EMBL/GenBank/DDBJ whole genome shotgun (WGS) entry which is preliminary data.</text>
</comment>
<protein>
    <submittedName>
        <fullName evidence="2">Uncharacterized protein</fullName>
    </submittedName>
</protein>
<sequence length="140" mass="16522">MELSNENKKIIYDEIKFVVDILKENEDIDEILYFLSAIHPMIKRIFNIEFNKHLVFMNFVLGNCFGAIMTAVNIVKQEKQPVIINLDFFHKYYKLLEELAEAFIEDKLVYEILEKLSLLIYSISGNGYYLQQKGVKVIDF</sequence>
<keyword evidence="1" id="KW-0472">Membrane</keyword>
<accession>A0A0F9GJ66</accession>
<dbReference type="EMBL" id="LAZR01017829">
    <property type="protein sequence ID" value="KKL98798.1"/>
    <property type="molecule type" value="Genomic_DNA"/>
</dbReference>
<reference evidence="2" key="1">
    <citation type="journal article" date="2015" name="Nature">
        <title>Complex archaea that bridge the gap between prokaryotes and eukaryotes.</title>
        <authorList>
            <person name="Spang A."/>
            <person name="Saw J.H."/>
            <person name="Jorgensen S.L."/>
            <person name="Zaremba-Niedzwiedzka K."/>
            <person name="Martijn J."/>
            <person name="Lind A.E."/>
            <person name="van Eijk R."/>
            <person name="Schleper C."/>
            <person name="Guy L."/>
            <person name="Ettema T.J."/>
        </authorList>
    </citation>
    <scope>NUCLEOTIDE SEQUENCE</scope>
</reference>
<gene>
    <name evidence="2" type="ORF">LCGC14_1820800</name>
</gene>
<organism evidence="2">
    <name type="scientific">marine sediment metagenome</name>
    <dbReference type="NCBI Taxonomy" id="412755"/>
    <lineage>
        <taxon>unclassified sequences</taxon>
        <taxon>metagenomes</taxon>
        <taxon>ecological metagenomes</taxon>
    </lineage>
</organism>
<proteinExistence type="predicted"/>